<keyword evidence="2" id="KW-1185">Reference proteome</keyword>
<accession>A0A816E3S5</accession>
<dbReference type="EMBL" id="CAJNOR010009701">
    <property type="protein sequence ID" value="CAF1647297.1"/>
    <property type="molecule type" value="Genomic_DNA"/>
</dbReference>
<dbReference type="AlphaFoldDB" id="A0A816E3S5"/>
<comment type="caution">
    <text evidence="1">The sequence shown here is derived from an EMBL/GenBank/DDBJ whole genome shotgun (WGS) entry which is preliminary data.</text>
</comment>
<evidence type="ECO:0000313" key="2">
    <source>
        <dbReference type="Proteomes" id="UP000663828"/>
    </source>
</evidence>
<name>A0A816E3S5_ADIRI</name>
<gene>
    <name evidence="1" type="ORF">XAT740_LOCUS54341</name>
</gene>
<evidence type="ECO:0000313" key="1">
    <source>
        <dbReference type="EMBL" id="CAF1647297.1"/>
    </source>
</evidence>
<dbReference type="Proteomes" id="UP000663828">
    <property type="component" value="Unassembled WGS sequence"/>
</dbReference>
<reference evidence="1" key="1">
    <citation type="submission" date="2021-02" db="EMBL/GenBank/DDBJ databases">
        <authorList>
            <person name="Nowell W R."/>
        </authorList>
    </citation>
    <scope>NUCLEOTIDE SEQUENCE</scope>
</reference>
<feature type="non-terminal residue" evidence="1">
    <location>
        <position position="1"/>
    </location>
</feature>
<protein>
    <submittedName>
        <fullName evidence="1">Uncharacterized protein</fullName>
    </submittedName>
</protein>
<organism evidence="1 2">
    <name type="scientific">Adineta ricciae</name>
    <name type="common">Rotifer</name>
    <dbReference type="NCBI Taxonomy" id="249248"/>
    <lineage>
        <taxon>Eukaryota</taxon>
        <taxon>Metazoa</taxon>
        <taxon>Spiralia</taxon>
        <taxon>Gnathifera</taxon>
        <taxon>Rotifera</taxon>
        <taxon>Eurotatoria</taxon>
        <taxon>Bdelloidea</taxon>
        <taxon>Adinetida</taxon>
        <taxon>Adinetidae</taxon>
        <taxon>Adineta</taxon>
    </lineage>
</organism>
<proteinExistence type="predicted"/>
<sequence>GCTPLENIFGNPVYAPSELKGLTHSATPNVTEIECINPKYSYEAMDIETNHVAEQVNENDDTTLANSPNAPIR</sequence>